<dbReference type="Gene3D" id="3.30.70.330">
    <property type="match status" value="1"/>
</dbReference>
<reference evidence="12" key="1">
    <citation type="submission" date="2016-06" db="UniProtKB">
        <authorList>
            <consortium name="WormBaseParasite"/>
        </authorList>
    </citation>
    <scope>IDENTIFICATION</scope>
</reference>
<name>A0A183SHS4_SCHSO</name>
<keyword evidence="5" id="KW-0677">Repeat</keyword>
<dbReference type="GO" id="GO:0005737">
    <property type="term" value="C:cytoplasm"/>
    <property type="evidence" value="ECO:0007669"/>
    <property type="project" value="UniProtKB-SubCell"/>
</dbReference>
<comment type="similarity">
    <text evidence="3">Belongs to the CELF/BRUNOL family.</text>
</comment>
<gene>
    <name evidence="10" type="ORF">SSLN_LOCUS3772</name>
</gene>
<organism evidence="12">
    <name type="scientific">Schistocephalus solidus</name>
    <name type="common">Tapeworm</name>
    <dbReference type="NCBI Taxonomy" id="70667"/>
    <lineage>
        <taxon>Eukaryota</taxon>
        <taxon>Metazoa</taxon>
        <taxon>Spiralia</taxon>
        <taxon>Lophotrochozoa</taxon>
        <taxon>Platyhelminthes</taxon>
        <taxon>Cestoda</taxon>
        <taxon>Eucestoda</taxon>
        <taxon>Diphyllobothriidea</taxon>
        <taxon>Diphyllobothriidae</taxon>
        <taxon>Schistocephalus</taxon>
    </lineage>
</organism>
<dbReference type="SMART" id="SM00360">
    <property type="entry name" value="RRM"/>
    <property type="match status" value="1"/>
</dbReference>
<dbReference type="InterPro" id="IPR012677">
    <property type="entry name" value="Nucleotide-bd_a/b_plait_sf"/>
</dbReference>
<comment type="subcellular location">
    <subcellularLocation>
        <location evidence="2">Cytoplasm</location>
    </subcellularLocation>
    <subcellularLocation>
        <location evidence="1">Nucleus</location>
    </subcellularLocation>
</comment>
<evidence type="ECO:0000313" key="12">
    <source>
        <dbReference type="WBParaSite" id="SSLN_0000389501-mRNA-1"/>
    </source>
</evidence>
<dbReference type="FunFam" id="3.30.70.330:FF:000010">
    <property type="entry name" value="CUGBP Elav-like family member 4 isoform 3"/>
    <property type="match status" value="1"/>
</dbReference>
<keyword evidence="7" id="KW-0539">Nucleus</keyword>
<evidence type="ECO:0000256" key="7">
    <source>
        <dbReference type="ARBA" id="ARBA00023242"/>
    </source>
</evidence>
<evidence type="ECO:0000256" key="4">
    <source>
        <dbReference type="ARBA" id="ARBA00022490"/>
    </source>
</evidence>
<proteinExistence type="inferred from homology"/>
<evidence type="ECO:0000256" key="1">
    <source>
        <dbReference type="ARBA" id="ARBA00004123"/>
    </source>
</evidence>
<evidence type="ECO:0000256" key="3">
    <source>
        <dbReference type="ARBA" id="ARBA00009621"/>
    </source>
</evidence>
<evidence type="ECO:0000256" key="6">
    <source>
        <dbReference type="ARBA" id="ARBA00022884"/>
    </source>
</evidence>
<evidence type="ECO:0000259" key="9">
    <source>
        <dbReference type="PROSITE" id="PS50102"/>
    </source>
</evidence>
<sequence>MNMSTVSLATSTVANVKDKNEDSQLCELPLLSDSVSFFNSSPPTTEKLVSGFCVAGSFDYCPTGETSSAASTSTDPGLSQHRNNGRYQCSLNGLKLFIGQIPRQMTEADILPMFEEFGAVSDLLVLRDKLTGIHKGCAFVTFCDRDAAQRCQEALHEKKILPGVSNTVVYVK</sequence>
<dbReference type="InterPro" id="IPR035979">
    <property type="entry name" value="RBD_domain_sf"/>
</dbReference>
<feature type="domain" description="RRM" evidence="9">
    <location>
        <begin position="94"/>
        <end position="172"/>
    </location>
</feature>
<dbReference type="GO" id="GO:0005634">
    <property type="term" value="C:nucleus"/>
    <property type="evidence" value="ECO:0007669"/>
    <property type="project" value="UniProtKB-SubCell"/>
</dbReference>
<dbReference type="InterPro" id="IPR000504">
    <property type="entry name" value="RRM_dom"/>
</dbReference>
<dbReference type="WBParaSite" id="SSLN_0000389501-mRNA-1">
    <property type="protein sequence ID" value="SSLN_0000389501-mRNA-1"/>
    <property type="gene ID" value="SSLN_0000389501"/>
</dbReference>
<dbReference type="PANTHER" id="PTHR24012">
    <property type="entry name" value="RNA BINDING PROTEIN"/>
    <property type="match status" value="1"/>
</dbReference>
<evidence type="ECO:0000313" key="11">
    <source>
        <dbReference type="Proteomes" id="UP000275846"/>
    </source>
</evidence>
<protein>
    <submittedName>
        <fullName evidence="12">RRM domain-containing protein</fullName>
    </submittedName>
</protein>
<reference evidence="10 11" key="2">
    <citation type="submission" date="2018-11" db="EMBL/GenBank/DDBJ databases">
        <authorList>
            <consortium name="Pathogen Informatics"/>
        </authorList>
    </citation>
    <scope>NUCLEOTIDE SEQUENCE [LARGE SCALE GENOMIC DNA]</scope>
    <source>
        <strain evidence="10 11">NST_G2</strain>
    </source>
</reference>
<keyword evidence="6 8" id="KW-0694">RNA-binding</keyword>
<accession>A0A183SHS4</accession>
<evidence type="ECO:0000256" key="8">
    <source>
        <dbReference type="PROSITE-ProRule" id="PRU00176"/>
    </source>
</evidence>
<dbReference type="Pfam" id="PF00076">
    <property type="entry name" value="RRM_1"/>
    <property type="match status" value="1"/>
</dbReference>
<dbReference type="GO" id="GO:0003723">
    <property type="term" value="F:RNA binding"/>
    <property type="evidence" value="ECO:0007669"/>
    <property type="project" value="UniProtKB-UniRule"/>
</dbReference>
<dbReference type="SUPFAM" id="SSF54928">
    <property type="entry name" value="RNA-binding domain, RBD"/>
    <property type="match status" value="1"/>
</dbReference>
<evidence type="ECO:0000256" key="5">
    <source>
        <dbReference type="ARBA" id="ARBA00022737"/>
    </source>
</evidence>
<dbReference type="AlphaFoldDB" id="A0A183SHS4"/>
<evidence type="ECO:0000256" key="2">
    <source>
        <dbReference type="ARBA" id="ARBA00004496"/>
    </source>
</evidence>
<dbReference type="EMBL" id="UYSU01032649">
    <property type="protein sequence ID" value="VDL90157.1"/>
    <property type="molecule type" value="Genomic_DNA"/>
</dbReference>
<keyword evidence="4" id="KW-0963">Cytoplasm</keyword>
<evidence type="ECO:0000313" key="10">
    <source>
        <dbReference type="EMBL" id="VDL90157.1"/>
    </source>
</evidence>
<dbReference type="OrthoDB" id="267048at2759"/>
<dbReference type="Proteomes" id="UP000275846">
    <property type="component" value="Unassembled WGS sequence"/>
</dbReference>
<keyword evidence="11" id="KW-1185">Reference proteome</keyword>
<dbReference type="PROSITE" id="PS50102">
    <property type="entry name" value="RRM"/>
    <property type="match status" value="1"/>
</dbReference>